<evidence type="ECO:0000256" key="5">
    <source>
        <dbReference type="ARBA" id="ARBA00022679"/>
    </source>
</evidence>
<evidence type="ECO:0000256" key="4">
    <source>
        <dbReference type="ARBA" id="ARBA00022553"/>
    </source>
</evidence>
<dbReference type="InterPro" id="IPR050428">
    <property type="entry name" value="TCS_sensor_his_kinase"/>
</dbReference>
<dbReference type="EMBL" id="JAGSMN010001103">
    <property type="protein sequence ID" value="MBR7677890.1"/>
    <property type="molecule type" value="Genomic_DNA"/>
</dbReference>
<feature type="domain" description="Histidine kinase" evidence="11">
    <location>
        <begin position="40"/>
        <end position="249"/>
    </location>
</feature>
<evidence type="ECO:0000256" key="9">
    <source>
        <dbReference type="ARBA" id="ARBA00023012"/>
    </source>
</evidence>
<dbReference type="SUPFAM" id="SSF55874">
    <property type="entry name" value="ATPase domain of HSP90 chaperone/DNA topoisomerase II/histidine kinase"/>
    <property type="match status" value="1"/>
</dbReference>
<dbReference type="CDD" id="cd00082">
    <property type="entry name" value="HisKA"/>
    <property type="match status" value="1"/>
</dbReference>
<evidence type="ECO:0000256" key="7">
    <source>
        <dbReference type="ARBA" id="ARBA00022777"/>
    </source>
</evidence>
<organism evidence="12 13">
    <name type="scientific">Streptomyces daliensis</name>
    <dbReference type="NCBI Taxonomy" id="299421"/>
    <lineage>
        <taxon>Bacteria</taxon>
        <taxon>Bacillati</taxon>
        <taxon>Actinomycetota</taxon>
        <taxon>Actinomycetes</taxon>
        <taxon>Kitasatosporales</taxon>
        <taxon>Streptomycetaceae</taxon>
        <taxon>Streptomyces</taxon>
    </lineage>
</organism>
<evidence type="ECO:0000259" key="11">
    <source>
        <dbReference type="PROSITE" id="PS50109"/>
    </source>
</evidence>
<dbReference type="PANTHER" id="PTHR45436">
    <property type="entry name" value="SENSOR HISTIDINE KINASE YKOH"/>
    <property type="match status" value="1"/>
</dbReference>
<keyword evidence="10" id="KW-0472">Membrane</keyword>
<comment type="caution">
    <text evidence="12">The sequence shown here is derived from an EMBL/GenBank/DDBJ whole genome shotgun (WGS) entry which is preliminary data.</text>
</comment>
<reference evidence="12" key="1">
    <citation type="submission" date="2021-04" db="EMBL/GenBank/DDBJ databases">
        <title>Sequencing of actinobacteria type strains.</title>
        <authorList>
            <person name="Nguyen G.-S."/>
            <person name="Wentzel A."/>
        </authorList>
    </citation>
    <scope>NUCLEOTIDE SEQUENCE</scope>
    <source>
        <strain evidence="12">DSM 42095</strain>
    </source>
</reference>
<keyword evidence="8" id="KW-1133">Transmembrane helix</keyword>
<keyword evidence="13" id="KW-1185">Reference proteome</keyword>
<evidence type="ECO:0000256" key="10">
    <source>
        <dbReference type="ARBA" id="ARBA00023136"/>
    </source>
</evidence>
<dbReference type="SUPFAM" id="SSF47384">
    <property type="entry name" value="Homodimeric domain of signal transducing histidine kinase"/>
    <property type="match status" value="1"/>
</dbReference>
<evidence type="ECO:0000313" key="13">
    <source>
        <dbReference type="Proteomes" id="UP000675554"/>
    </source>
</evidence>
<dbReference type="Gene3D" id="3.30.565.10">
    <property type="entry name" value="Histidine kinase-like ATPase, C-terminal domain"/>
    <property type="match status" value="1"/>
</dbReference>
<dbReference type="PRINTS" id="PR00344">
    <property type="entry name" value="BCTRLSENSOR"/>
</dbReference>
<dbReference type="Gene3D" id="1.10.287.130">
    <property type="match status" value="1"/>
</dbReference>
<sequence>MRHRCVAVLAAGALLALPLAVYQRWRPVRQAAARKAFLTDASHQLRGPLQALRLRLENLEPHLADEGLPGLEHVLSEADRMSRILSALLTMARSEGRHVPARPFDALAVVRERAAAWRPEAEARQVTLEVAGEPVVAAAVPGALDQILDVFLDNALALAPPRSRVRLAVRADSRHVRVSCRDEGPGMSAAERRHACERFWRGSDAAPGEGSGLGLAIASSLARANNGRLTLDAAPGGGLEATVRLRVRARGHR</sequence>
<evidence type="ECO:0000256" key="6">
    <source>
        <dbReference type="ARBA" id="ARBA00022692"/>
    </source>
</evidence>
<dbReference type="Proteomes" id="UP000675554">
    <property type="component" value="Unassembled WGS sequence"/>
</dbReference>
<evidence type="ECO:0000256" key="1">
    <source>
        <dbReference type="ARBA" id="ARBA00000085"/>
    </source>
</evidence>
<dbReference type="EC" id="2.7.13.3" evidence="3"/>
<keyword evidence="5" id="KW-0808">Transferase</keyword>
<dbReference type="InterPro" id="IPR003661">
    <property type="entry name" value="HisK_dim/P_dom"/>
</dbReference>
<dbReference type="GO" id="GO:0005886">
    <property type="term" value="C:plasma membrane"/>
    <property type="evidence" value="ECO:0007669"/>
    <property type="project" value="UniProtKB-SubCell"/>
</dbReference>
<protein>
    <recommendedName>
        <fullName evidence="3">histidine kinase</fullName>
        <ecNumber evidence="3">2.7.13.3</ecNumber>
    </recommendedName>
</protein>
<evidence type="ECO:0000256" key="2">
    <source>
        <dbReference type="ARBA" id="ARBA00004236"/>
    </source>
</evidence>
<dbReference type="InterPro" id="IPR004358">
    <property type="entry name" value="Sig_transdc_His_kin-like_C"/>
</dbReference>
<accession>A0A8T4J315</accession>
<keyword evidence="9" id="KW-0902">Two-component regulatory system</keyword>
<dbReference type="InterPro" id="IPR003594">
    <property type="entry name" value="HATPase_dom"/>
</dbReference>
<dbReference type="InterPro" id="IPR036097">
    <property type="entry name" value="HisK_dim/P_sf"/>
</dbReference>
<comment type="catalytic activity">
    <reaction evidence="1">
        <text>ATP + protein L-histidine = ADP + protein N-phospho-L-histidine.</text>
        <dbReference type="EC" id="2.7.13.3"/>
    </reaction>
</comment>
<dbReference type="Pfam" id="PF00512">
    <property type="entry name" value="HisKA"/>
    <property type="match status" value="1"/>
</dbReference>
<keyword evidence="7 12" id="KW-0418">Kinase</keyword>
<keyword evidence="6" id="KW-0812">Transmembrane</keyword>
<keyword evidence="4" id="KW-0597">Phosphoprotein</keyword>
<dbReference type="CDD" id="cd00075">
    <property type="entry name" value="HATPase"/>
    <property type="match status" value="1"/>
</dbReference>
<dbReference type="InterPro" id="IPR036890">
    <property type="entry name" value="HATPase_C_sf"/>
</dbReference>
<evidence type="ECO:0000256" key="8">
    <source>
        <dbReference type="ARBA" id="ARBA00022989"/>
    </source>
</evidence>
<dbReference type="AlphaFoldDB" id="A0A8T4J315"/>
<name>A0A8T4J315_9ACTN</name>
<dbReference type="PROSITE" id="PS50109">
    <property type="entry name" value="HIS_KIN"/>
    <property type="match status" value="1"/>
</dbReference>
<gene>
    <name evidence="12" type="ORF">KDA82_33880</name>
</gene>
<proteinExistence type="predicted"/>
<dbReference type="SMART" id="SM00387">
    <property type="entry name" value="HATPase_c"/>
    <property type="match status" value="1"/>
</dbReference>
<evidence type="ECO:0000313" key="12">
    <source>
        <dbReference type="EMBL" id="MBR7677890.1"/>
    </source>
</evidence>
<evidence type="ECO:0000256" key="3">
    <source>
        <dbReference type="ARBA" id="ARBA00012438"/>
    </source>
</evidence>
<dbReference type="PANTHER" id="PTHR45436:SF5">
    <property type="entry name" value="SENSOR HISTIDINE KINASE TRCS"/>
    <property type="match status" value="1"/>
</dbReference>
<dbReference type="InterPro" id="IPR005467">
    <property type="entry name" value="His_kinase_dom"/>
</dbReference>
<dbReference type="Pfam" id="PF02518">
    <property type="entry name" value="HATPase_c"/>
    <property type="match status" value="1"/>
</dbReference>
<comment type="subcellular location">
    <subcellularLocation>
        <location evidence="2">Cell membrane</location>
    </subcellularLocation>
</comment>
<dbReference type="SMART" id="SM00388">
    <property type="entry name" value="HisKA"/>
    <property type="match status" value="1"/>
</dbReference>
<dbReference type="GO" id="GO:0000155">
    <property type="term" value="F:phosphorelay sensor kinase activity"/>
    <property type="evidence" value="ECO:0007669"/>
    <property type="project" value="InterPro"/>
</dbReference>